<proteinExistence type="predicted"/>
<reference evidence="1 2" key="1">
    <citation type="submission" date="2014-04" db="EMBL/GenBank/DDBJ databases">
        <authorList>
            <consortium name="DOE Joint Genome Institute"/>
            <person name="Kuo A."/>
            <person name="Gay G."/>
            <person name="Dore J."/>
            <person name="Kohler A."/>
            <person name="Nagy L.G."/>
            <person name="Floudas D."/>
            <person name="Copeland A."/>
            <person name="Barry K.W."/>
            <person name="Cichocki N."/>
            <person name="Veneault-Fourrey C."/>
            <person name="LaButti K."/>
            <person name="Lindquist E.A."/>
            <person name="Lipzen A."/>
            <person name="Lundell T."/>
            <person name="Morin E."/>
            <person name="Murat C."/>
            <person name="Sun H."/>
            <person name="Tunlid A."/>
            <person name="Henrissat B."/>
            <person name="Grigoriev I.V."/>
            <person name="Hibbett D.S."/>
            <person name="Martin F."/>
            <person name="Nordberg H.P."/>
            <person name="Cantor M.N."/>
            <person name="Hua S.X."/>
        </authorList>
    </citation>
    <scope>NUCLEOTIDE SEQUENCE [LARGE SCALE GENOMIC DNA]</scope>
    <source>
        <strain evidence="2">h7</strain>
    </source>
</reference>
<sequence length="405" mass="45459">MSLADLEDAVTAPTRWLSLASKSQHRADNVLVPSQTRTLQLVHGHDTVPSLYLVPGGRFLITFADSIKLFDVSRDYISPRLIAEIMTPFPNRGDTFLDHASVDGEGIRIFASESPNPPSRFPNDPATYTIYEVFPNHENPQIVKVASLKGILESYVRFWSLSFDRLVFLEGSILKIWDYKADTWGHWKVTQFYEQIVVAEDALILLCRSRISIWKPPALSNQKPRFSGEPPLFSPYTEIPYPLPPFQDDDFHDCAGPCDWYSGTAQPLLYDLIIPQDDDIGSAKLTRFEVILDGSGNAELRSLATLGITDDMIYEPYRISQGTLTAWWHDGAHIRGRVSSTRGTPMAHTVEDIILFNAVMDISFNSSSFCPSSGRLVCLDHEGNVQVIDFLTPRSRQNETSSTSL</sequence>
<evidence type="ECO:0000313" key="1">
    <source>
        <dbReference type="EMBL" id="KIM37049.1"/>
    </source>
</evidence>
<keyword evidence="2" id="KW-1185">Reference proteome</keyword>
<evidence type="ECO:0008006" key="3">
    <source>
        <dbReference type="Google" id="ProtNLM"/>
    </source>
</evidence>
<protein>
    <recommendedName>
        <fullName evidence="3">CNH domain-containing protein</fullName>
    </recommendedName>
</protein>
<dbReference type="Proteomes" id="UP000053424">
    <property type="component" value="Unassembled WGS sequence"/>
</dbReference>
<dbReference type="AlphaFoldDB" id="A0A0C3BYC5"/>
<organism evidence="1 2">
    <name type="scientific">Hebeloma cylindrosporum</name>
    <dbReference type="NCBI Taxonomy" id="76867"/>
    <lineage>
        <taxon>Eukaryota</taxon>
        <taxon>Fungi</taxon>
        <taxon>Dikarya</taxon>
        <taxon>Basidiomycota</taxon>
        <taxon>Agaricomycotina</taxon>
        <taxon>Agaricomycetes</taxon>
        <taxon>Agaricomycetidae</taxon>
        <taxon>Agaricales</taxon>
        <taxon>Agaricineae</taxon>
        <taxon>Hymenogastraceae</taxon>
        <taxon>Hebeloma</taxon>
    </lineage>
</organism>
<dbReference type="EMBL" id="KN831800">
    <property type="protein sequence ID" value="KIM37049.1"/>
    <property type="molecule type" value="Genomic_DNA"/>
</dbReference>
<dbReference type="HOGENOM" id="CLU_033171_1_0_1"/>
<gene>
    <name evidence="1" type="ORF">M413DRAFT_448764</name>
</gene>
<accession>A0A0C3BYC5</accession>
<evidence type="ECO:0000313" key="2">
    <source>
        <dbReference type="Proteomes" id="UP000053424"/>
    </source>
</evidence>
<dbReference type="OrthoDB" id="2688364at2759"/>
<name>A0A0C3BYC5_HEBCY</name>
<reference evidence="2" key="2">
    <citation type="submission" date="2015-01" db="EMBL/GenBank/DDBJ databases">
        <title>Evolutionary Origins and Diversification of the Mycorrhizal Mutualists.</title>
        <authorList>
            <consortium name="DOE Joint Genome Institute"/>
            <consortium name="Mycorrhizal Genomics Consortium"/>
            <person name="Kohler A."/>
            <person name="Kuo A."/>
            <person name="Nagy L.G."/>
            <person name="Floudas D."/>
            <person name="Copeland A."/>
            <person name="Barry K.W."/>
            <person name="Cichocki N."/>
            <person name="Veneault-Fourrey C."/>
            <person name="LaButti K."/>
            <person name="Lindquist E.A."/>
            <person name="Lipzen A."/>
            <person name="Lundell T."/>
            <person name="Morin E."/>
            <person name="Murat C."/>
            <person name="Riley R."/>
            <person name="Ohm R."/>
            <person name="Sun H."/>
            <person name="Tunlid A."/>
            <person name="Henrissat B."/>
            <person name="Grigoriev I.V."/>
            <person name="Hibbett D.S."/>
            <person name="Martin F."/>
        </authorList>
    </citation>
    <scope>NUCLEOTIDE SEQUENCE [LARGE SCALE GENOMIC DNA]</scope>
    <source>
        <strain evidence="2">h7</strain>
    </source>
</reference>